<protein>
    <submittedName>
        <fullName evidence="2 3">Uncharacterized protein</fullName>
    </submittedName>
</protein>
<evidence type="ECO:0000313" key="2">
    <source>
        <dbReference type="EMBL" id="KFB52641.1"/>
    </source>
</evidence>
<proteinExistence type="predicted"/>
<dbReference type="EnsemblMetazoa" id="ASIC020893-RA">
    <property type="protein sequence ID" value="ASIC020893-PA"/>
    <property type="gene ID" value="ASIC020893"/>
</dbReference>
<feature type="region of interest" description="Disordered" evidence="1">
    <location>
        <begin position="56"/>
        <end position="80"/>
    </location>
</feature>
<gene>
    <name evidence="2" type="ORF">ZHAS_00020893</name>
</gene>
<evidence type="ECO:0000256" key="1">
    <source>
        <dbReference type="SAM" id="MobiDB-lite"/>
    </source>
</evidence>
<organism evidence="2">
    <name type="scientific">Anopheles sinensis</name>
    <name type="common">Mosquito</name>
    <dbReference type="NCBI Taxonomy" id="74873"/>
    <lineage>
        <taxon>Eukaryota</taxon>
        <taxon>Metazoa</taxon>
        <taxon>Ecdysozoa</taxon>
        <taxon>Arthropoda</taxon>
        <taxon>Hexapoda</taxon>
        <taxon>Insecta</taxon>
        <taxon>Pterygota</taxon>
        <taxon>Neoptera</taxon>
        <taxon>Endopterygota</taxon>
        <taxon>Diptera</taxon>
        <taxon>Nematocera</taxon>
        <taxon>Culicoidea</taxon>
        <taxon>Culicidae</taxon>
        <taxon>Anophelinae</taxon>
        <taxon>Anopheles</taxon>
    </lineage>
</organism>
<reference evidence="2 4" key="1">
    <citation type="journal article" date="2014" name="BMC Genomics">
        <title>Genome sequence of Anopheles sinensis provides insight into genetics basis of mosquito competence for malaria parasites.</title>
        <authorList>
            <person name="Zhou D."/>
            <person name="Zhang D."/>
            <person name="Ding G."/>
            <person name="Shi L."/>
            <person name="Hou Q."/>
            <person name="Ye Y."/>
            <person name="Xu Y."/>
            <person name="Zhou H."/>
            <person name="Xiong C."/>
            <person name="Li S."/>
            <person name="Yu J."/>
            <person name="Hong S."/>
            <person name="Yu X."/>
            <person name="Zou P."/>
            <person name="Chen C."/>
            <person name="Chang X."/>
            <person name="Wang W."/>
            <person name="Lv Y."/>
            <person name="Sun Y."/>
            <person name="Ma L."/>
            <person name="Shen B."/>
            <person name="Zhu C."/>
        </authorList>
    </citation>
    <scope>NUCLEOTIDE SEQUENCE [LARGE SCALE GENOMIC DNA]</scope>
</reference>
<reference evidence="3" key="2">
    <citation type="submission" date="2020-05" db="UniProtKB">
        <authorList>
            <consortium name="EnsemblMetazoa"/>
        </authorList>
    </citation>
    <scope>IDENTIFICATION</scope>
</reference>
<name>A0A084WQZ7_ANOSI</name>
<evidence type="ECO:0000313" key="4">
    <source>
        <dbReference type="Proteomes" id="UP000030765"/>
    </source>
</evidence>
<sequence length="80" mass="8795">MAATTRDSNRLPTSATDHPVCCSATHLIAAARRLSRHNLTQFDRFLLAAQRRGTPMWDVSGQTSPHRDRSVIVGPERGIG</sequence>
<dbReference type="Proteomes" id="UP000030765">
    <property type="component" value="Unassembled WGS sequence"/>
</dbReference>
<dbReference type="VEuPathDB" id="VectorBase:ASIC020893"/>
<dbReference type="AlphaFoldDB" id="A0A084WQZ7"/>
<evidence type="ECO:0000313" key="3">
    <source>
        <dbReference type="EnsemblMetazoa" id="ASIC020893-PA"/>
    </source>
</evidence>
<keyword evidence="4" id="KW-1185">Reference proteome</keyword>
<dbReference type="EMBL" id="KE525401">
    <property type="protein sequence ID" value="KFB52641.1"/>
    <property type="molecule type" value="Genomic_DNA"/>
</dbReference>
<dbReference type="EMBL" id="ATLV01025857">
    <property type="status" value="NOT_ANNOTATED_CDS"/>
    <property type="molecule type" value="Genomic_DNA"/>
</dbReference>
<accession>A0A084WQZ7</accession>